<dbReference type="EC" id="5.6.2.2" evidence="4"/>
<dbReference type="Gene3D" id="3.40.1360.10">
    <property type="match status" value="1"/>
</dbReference>
<dbReference type="GO" id="GO:0000228">
    <property type="term" value="C:nuclear chromosome"/>
    <property type="evidence" value="ECO:0007669"/>
    <property type="project" value="TreeGrafter"/>
</dbReference>
<dbReference type="GO" id="GO:0046872">
    <property type="term" value="F:metal ion binding"/>
    <property type="evidence" value="ECO:0007669"/>
    <property type="project" value="UniProtKB-KW"/>
</dbReference>
<evidence type="ECO:0000259" key="11">
    <source>
        <dbReference type="Pfam" id="PF04406"/>
    </source>
</evidence>
<dbReference type="GO" id="GO:0003677">
    <property type="term" value="F:DNA binding"/>
    <property type="evidence" value="ECO:0007669"/>
    <property type="project" value="UniProtKB-UniRule"/>
</dbReference>
<keyword evidence="9 10" id="KW-0413">Isomerase</keyword>
<evidence type="ECO:0000259" key="12">
    <source>
        <dbReference type="Pfam" id="PF21180"/>
    </source>
</evidence>
<dbReference type="InterPro" id="IPR034136">
    <property type="entry name" value="TOPRIM_Topo6A/Spo11"/>
</dbReference>
<comment type="similarity">
    <text evidence="3 10">Belongs to the TOP6A family.</text>
</comment>
<feature type="domain" description="Topoisomerase 6 subunit A/Spo11 TOPRIM" evidence="12">
    <location>
        <begin position="180"/>
        <end position="330"/>
    </location>
</feature>
<dbReference type="Proteomes" id="UP000186303">
    <property type="component" value="Chromosome 4"/>
</dbReference>
<dbReference type="GO" id="GO:0042138">
    <property type="term" value="P:meiotic DNA double-strand break formation"/>
    <property type="evidence" value="ECO:0007669"/>
    <property type="project" value="TreeGrafter"/>
</dbReference>
<organism evidence="13 14">
    <name type="scientific">Malassezia sympodialis (strain ATCC 42132)</name>
    <name type="common">Atopic eczema-associated yeast</name>
    <dbReference type="NCBI Taxonomy" id="1230383"/>
    <lineage>
        <taxon>Eukaryota</taxon>
        <taxon>Fungi</taxon>
        <taxon>Dikarya</taxon>
        <taxon>Basidiomycota</taxon>
        <taxon>Ustilaginomycotina</taxon>
        <taxon>Malasseziomycetes</taxon>
        <taxon>Malasseziales</taxon>
        <taxon>Malasseziaceae</taxon>
        <taxon>Malassezia</taxon>
    </lineage>
</organism>
<sequence length="359" mass="40598">MMDRSKGYMYVNKRSRDDSISKIENFLRFFMQGIQDIPLTGKPLSVSMGAPRSKDQLARVQWEFPSKRDKNMKQWAQFFSVMAQVHAALVSDTVLSKRDIFYRDPILFGTQAKADSMLARLALTLQCSRSSLNICASPRSIALGPLDFIGRNSISRCLHKEQLIPDALDPAHIRTSASWALVVEKHAIFQTLQSCNFLHHAATYGITGAGLLITGKGYPDYAVRSFLWLLGTSFNLKIFILMDADPHGLDIARIYMDALIPYKHVYWLGLRTNLWMEIGRPGTWQLLNLADRQKALHLLRSRKMHPILRNELAAQLHAGYKCELEVLCQDKSGTPAQAASGQLLQLIYSQMKSQMIKPS</sequence>
<proteinExistence type="inferred from homology"/>
<dbReference type="STRING" id="1230383.A0A1M8A6W1"/>
<dbReference type="PROSITE" id="PS52041">
    <property type="entry name" value="TOPO_IIB"/>
    <property type="match status" value="1"/>
</dbReference>
<evidence type="ECO:0000256" key="4">
    <source>
        <dbReference type="ARBA" id="ARBA00012895"/>
    </source>
</evidence>
<gene>
    <name evidence="13" type="ORF">MSYG_2562</name>
</gene>
<protein>
    <recommendedName>
        <fullName evidence="4">DNA topoisomerase (ATP-hydrolyzing)</fullName>
        <ecNumber evidence="4">5.6.2.2</ecNumber>
    </recommendedName>
</protein>
<evidence type="ECO:0000256" key="7">
    <source>
        <dbReference type="ARBA" id="ARBA00023029"/>
    </source>
</evidence>
<reference evidence="14" key="1">
    <citation type="journal article" date="2017" name="Nucleic Acids Res.">
        <title>Proteogenomics produces comprehensive and highly accurate protein-coding gene annotation in a complete genome assembly of Malassezia sympodialis.</title>
        <authorList>
            <person name="Zhu Y."/>
            <person name="Engstroem P.G."/>
            <person name="Tellgren-Roth C."/>
            <person name="Baudo C.D."/>
            <person name="Kennell J.C."/>
            <person name="Sun S."/>
            <person name="Billmyre R.B."/>
            <person name="Schroeder M.S."/>
            <person name="Andersson A."/>
            <person name="Holm T."/>
            <person name="Sigurgeirsson B."/>
            <person name="Wu G."/>
            <person name="Sankaranarayanan S.R."/>
            <person name="Siddharthan R."/>
            <person name="Sanyal K."/>
            <person name="Lundeberg J."/>
            <person name="Nystedt B."/>
            <person name="Boekhout T."/>
            <person name="Dawson T.L. Jr."/>
            <person name="Heitman J."/>
            <person name="Scheynius A."/>
            <person name="Lehtioe J."/>
        </authorList>
    </citation>
    <scope>NUCLEOTIDE SEQUENCE [LARGE SCALE GENOMIC DNA]</scope>
    <source>
        <strain evidence="14">ATCC 42132</strain>
    </source>
</reference>
<dbReference type="PRINTS" id="PR01550">
    <property type="entry name" value="TOP6AFAMILY"/>
</dbReference>
<dbReference type="Pfam" id="PF04406">
    <property type="entry name" value="TP6A_N"/>
    <property type="match status" value="1"/>
</dbReference>
<dbReference type="Pfam" id="PF21180">
    <property type="entry name" value="TOP6A-Spo11_Toprim"/>
    <property type="match status" value="1"/>
</dbReference>
<evidence type="ECO:0000256" key="3">
    <source>
        <dbReference type="ARBA" id="ARBA00006559"/>
    </source>
</evidence>
<evidence type="ECO:0000256" key="5">
    <source>
        <dbReference type="ARBA" id="ARBA00022723"/>
    </source>
</evidence>
<dbReference type="InterPro" id="IPR036388">
    <property type="entry name" value="WH-like_DNA-bd_sf"/>
</dbReference>
<dbReference type="EMBL" id="LT671824">
    <property type="protein sequence ID" value="SHO78220.1"/>
    <property type="molecule type" value="Genomic_DNA"/>
</dbReference>
<evidence type="ECO:0000313" key="13">
    <source>
        <dbReference type="EMBL" id="SHO78220.1"/>
    </source>
</evidence>
<name>A0A1M8A6W1_MALS4</name>
<dbReference type="PANTHER" id="PTHR10848:SF0">
    <property type="entry name" value="MEIOTIC RECOMBINATION PROTEIN SPO11"/>
    <property type="match status" value="1"/>
</dbReference>
<dbReference type="GO" id="GO:0007131">
    <property type="term" value="P:reciprocal meiotic recombination"/>
    <property type="evidence" value="ECO:0007669"/>
    <property type="project" value="TreeGrafter"/>
</dbReference>
<dbReference type="GO" id="GO:0000706">
    <property type="term" value="P:meiotic DNA double-strand break processing"/>
    <property type="evidence" value="ECO:0007669"/>
    <property type="project" value="TreeGrafter"/>
</dbReference>
<keyword evidence="5" id="KW-0479">Metal-binding</keyword>
<evidence type="ECO:0000256" key="8">
    <source>
        <dbReference type="ARBA" id="ARBA00023125"/>
    </source>
</evidence>
<evidence type="ECO:0000256" key="9">
    <source>
        <dbReference type="ARBA" id="ARBA00023235"/>
    </source>
</evidence>
<dbReference type="InterPro" id="IPR036078">
    <property type="entry name" value="Spo11/TopoVI_A_sf"/>
</dbReference>
<evidence type="ECO:0000256" key="10">
    <source>
        <dbReference type="PROSITE-ProRule" id="PRU01385"/>
    </source>
</evidence>
<dbReference type="VEuPathDB" id="FungiDB:MSYG_2562"/>
<accession>A0A1M8A6W1</accession>
<dbReference type="PANTHER" id="PTHR10848">
    <property type="entry name" value="MEIOTIC RECOMBINATION PROTEIN SPO11"/>
    <property type="match status" value="1"/>
</dbReference>
<dbReference type="SUPFAM" id="SSF56726">
    <property type="entry name" value="DNA topoisomerase IV, alpha subunit"/>
    <property type="match status" value="1"/>
</dbReference>
<evidence type="ECO:0000313" key="14">
    <source>
        <dbReference type="Proteomes" id="UP000186303"/>
    </source>
</evidence>
<dbReference type="InterPro" id="IPR002815">
    <property type="entry name" value="Spo11/TopoVI_A"/>
</dbReference>
<keyword evidence="8 10" id="KW-0238">DNA-binding</keyword>
<dbReference type="GO" id="GO:0003918">
    <property type="term" value="F:DNA topoisomerase type II (double strand cut, ATP-hydrolyzing) activity"/>
    <property type="evidence" value="ECO:0007669"/>
    <property type="project" value="UniProtKB-UniRule"/>
</dbReference>
<dbReference type="CDD" id="cd00223">
    <property type="entry name" value="TOPRIM_TopoIIB_SPO"/>
    <property type="match status" value="1"/>
</dbReference>
<dbReference type="OrthoDB" id="5377392at2759"/>
<dbReference type="AlphaFoldDB" id="A0A1M8A6W1"/>
<evidence type="ECO:0000256" key="6">
    <source>
        <dbReference type="ARBA" id="ARBA00022842"/>
    </source>
</evidence>
<dbReference type="GO" id="GO:0005524">
    <property type="term" value="F:ATP binding"/>
    <property type="evidence" value="ECO:0007669"/>
    <property type="project" value="InterPro"/>
</dbReference>
<keyword evidence="14" id="KW-1185">Reference proteome</keyword>
<feature type="active site" description="O-(5'-phospho-DNA)-tyrosine intermediate" evidence="10">
    <location>
        <position position="102"/>
    </location>
</feature>
<dbReference type="Gene3D" id="1.10.10.10">
    <property type="entry name" value="Winged helix-like DNA-binding domain superfamily/Winged helix DNA-binding domain"/>
    <property type="match status" value="1"/>
</dbReference>
<evidence type="ECO:0000256" key="2">
    <source>
        <dbReference type="ARBA" id="ARBA00001946"/>
    </source>
</evidence>
<keyword evidence="7 10" id="KW-0799">Topoisomerase</keyword>
<keyword evidence="6" id="KW-0460">Magnesium</keyword>
<comment type="catalytic activity">
    <reaction evidence="1 10">
        <text>ATP-dependent breakage, passage and rejoining of double-stranded DNA.</text>
        <dbReference type="EC" id="5.6.2.2"/>
    </reaction>
</comment>
<comment type="cofactor">
    <cofactor evidence="2">
        <name>Mg(2+)</name>
        <dbReference type="ChEBI" id="CHEBI:18420"/>
    </cofactor>
</comment>
<feature type="domain" description="Spo11/DNA topoisomerase VI subunit A N-terminal" evidence="11">
    <location>
        <begin position="74"/>
        <end position="134"/>
    </location>
</feature>
<evidence type="ECO:0000256" key="1">
    <source>
        <dbReference type="ARBA" id="ARBA00000185"/>
    </source>
</evidence>
<dbReference type="InterPro" id="IPR013049">
    <property type="entry name" value="Spo11/TopoVI_A_N"/>
</dbReference>